<dbReference type="InterPro" id="IPR001810">
    <property type="entry name" value="F-box_dom"/>
</dbReference>
<feature type="compositionally biased region" description="Basic and acidic residues" evidence="1">
    <location>
        <begin position="457"/>
        <end position="475"/>
    </location>
</feature>
<name>A0A0D1X9Z7_9EURO</name>
<dbReference type="HOGENOM" id="CLU_016785_1_2_1"/>
<dbReference type="PROSITE" id="PS51184">
    <property type="entry name" value="JMJC"/>
    <property type="match status" value="1"/>
</dbReference>
<evidence type="ECO:0000313" key="4">
    <source>
        <dbReference type="EMBL" id="KIV84686.1"/>
    </source>
</evidence>
<evidence type="ECO:0000313" key="5">
    <source>
        <dbReference type="Proteomes" id="UP000053599"/>
    </source>
</evidence>
<evidence type="ECO:0000259" key="3">
    <source>
        <dbReference type="PROSITE" id="PS51184"/>
    </source>
</evidence>
<dbReference type="SMART" id="SM00558">
    <property type="entry name" value="JmjC"/>
    <property type="match status" value="1"/>
</dbReference>
<feature type="compositionally biased region" description="Gly residues" evidence="1">
    <location>
        <begin position="476"/>
        <end position="485"/>
    </location>
</feature>
<dbReference type="SUPFAM" id="SSF51197">
    <property type="entry name" value="Clavaminate synthase-like"/>
    <property type="match status" value="1"/>
</dbReference>
<evidence type="ECO:0000259" key="2">
    <source>
        <dbReference type="PROSITE" id="PS50181"/>
    </source>
</evidence>
<dbReference type="InterPro" id="IPR003347">
    <property type="entry name" value="JmjC_dom"/>
</dbReference>
<proteinExistence type="predicted"/>
<dbReference type="Pfam" id="PF13621">
    <property type="entry name" value="Cupin_8"/>
    <property type="match status" value="1"/>
</dbReference>
<protein>
    <submittedName>
        <fullName evidence="4">Uncharacterized protein</fullName>
    </submittedName>
</protein>
<dbReference type="STRING" id="1016849.A0A0D1X9Z7"/>
<feature type="region of interest" description="Disordered" evidence="1">
    <location>
        <begin position="29"/>
        <end position="53"/>
    </location>
</feature>
<dbReference type="PANTHER" id="PTHR12480">
    <property type="entry name" value="ARGININE DEMETHYLASE AND LYSYL-HYDROXYLASE JMJD"/>
    <property type="match status" value="1"/>
</dbReference>
<sequence length="498" mass="55967">MISTTTLQNGTGPEAPTSISQDWLEHLETGNEGDIDSNTETEQHPLGVRPAGNALTSQQNAQDGMGFFGQLPDALLLLLLEYLDQSALTNLGSTCRGLYAFSAFDQLWRDIAISNMSEHFSWRGSWRASVMRLPTPGPAKVDCRYLFSDALHRPFLCSQVSLSPYVSDISKQNEIPRLKDLSPAEFNDSWVDRPFILTEPVKSWQVYNEWNEEELLAKHGDTVFRAEAVDWPFEKYMTYMNNTCDESPLYLFDRAFVEKMNLEVGTNGAYALPQAFQEDLFTLLGDQRPDHRWLIIGPERSGSTFHKDPNATSAWNAVIRGSKYWIMFPNSVLPPGVYMSEDESEVTSPLSIAEWLLSFHAEARGTPGCLEGICRQGEVLHVPSGWWHLVVNLDPAIAITQNFVPRAHLGAAVRFLKHKANQVSGFKDTVADPYGLFMERLRQAHPDMAAAFEESASKKRKWEEVVHDSAQEDVKGGGFSFGFGGDIEEQEQEQEEEC</sequence>
<dbReference type="InterPro" id="IPR036047">
    <property type="entry name" value="F-box-like_dom_sf"/>
</dbReference>
<dbReference type="PROSITE" id="PS50181">
    <property type="entry name" value="FBOX"/>
    <property type="match status" value="1"/>
</dbReference>
<dbReference type="EMBL" id="KN846951">
    <property type="protein sequence ID" value="KIV84686.1"/>
    <property type="molecule type" value="Genomic_DNA"/>
</dbReference>
<dbReference type="SUPFAM" id="SSF81383">
    <property type="entry name" value="F-box domain"/>
    <property type="match status" value="1"/>
</dbReference>
<dbReference type="GO" id="GO:0005634">
    <property type="term" value="C:nucleus"/>
    <property type="evidence" value="ECO:0007669"/>
    <property type="project" value="TreeGrafter"/>
</dbReference>
<evidence type="ECO:0000256" key="1">
    <source>
        <dbReference type="SAM" id="MobiDB-lite"/>
    </source>
</evidence>
<dbReference type="Pfam" id="PF12937">
    <property type="entry name" value="F-box-like"/>
    <property type="match status" value="1"/>
</dbReference>
<organism evidence="4 5">
    <name type="scientific">Exophiala sideris</name>
    <dbReference type="NCBI Taxonomy" id="1016849"/>
    <lineage>
        <taxon>Eukaryota</taxon>
        <taxon>Fungi</taxon>
        <taxon>Dikarya</taxon>
        <taxon>Ascomycota</taxon>
        <taxon>Pezizomycotina</taxon>
        <taxon>Eurotiomycetes</taxon>
        <taxon>Chaetothyriomycetidae</taxon>
        <taxon>Chaetothyriales</taxon>
        <taxon>Herpotrichiellaceae</taxon>
        <taxon>Exophiala</taxon>
    </lineage>
</organism>
<reference evidence="4 5" key="1">
    <citation type="submission" date="2015-01" db="EMBL/GenBank/DDBJ databases">
        <title>The Genome Sequence of Exophiala sideris CBS121828.</title>
        <authorList>
            <consortium name="The Broad Institute Genomics Platform"/>
            <person name="Cuomo C."/>
            <person name="de Hoog S."/>
            <person name="Gorbushina A."/>
            <person name="Stielow B."/>
            <person name="Teixiera M."/>
            <person name="Abouelleil A."/>
            <person name="Chapman S.B."/>
            <person name="Priest M."/>
            <person name="Young S.K."/>
            <person name="Wortman J."/>
            <person name="Nusbaum C."/>
            <person name="Birren B."/>
        </authorList>
    </citation>
    <scope>NUCLEOTIDE SEQUENCE [LARGE SCALE GENOMIC DNA]</scope>
    <source>
        <strain evidence="4 5">CBS 121828</strain>
    </source>
</reference>
<dbReference type="Proteomes" id="UP000053599">
    <property type="component" value="Unassembled WGS sequence"/>
</dbReference>
<dbReference type="InterPro" id="IPR041667">
    <property type="entry name" value="Cupin_8"/>
</dbReference>
<feature type="domain" description="F-box" evidence="2">
    <location>
        <begin position="65"/>
        <end position="111"/>
    </location>
</feature>
<feature type="region of interest" description="Disordered" evidence="1">
    <location>
        <begin position="457"/>
        <end position="498"/>
    </location>
</feature>
<feature type="domain" description="JmjC" evidence="3">
    <location>
        <begin position="261"/>
        <end position="420"/>
    </location>
</feature>
<feature type="compositionally biased region" description="Acidic residues" evidence="1">
    <location>
        <begin position="486"/>
        <end position="498"/>
    </location>
</feature>
<dbReference type="PANTHER" id="PTHR12480:SF21">
    <property type="entry name" value="JMJC DOMAIN-CONTAINING PROTEIN 8"/>
    <property type="match status" value="1"/>
</dbReference>
<accession>A0A0D1X9Z7</accession>
<dbReference type="InterPro" id="IPR050910">
    <property type="entry name" value="JMJD6_ArgDemeth/LysHydrox"/>
</dbReference>
<dbReference type="OrthoDB" id="424465at2759"/>
<dbReference type="GO" id="GO:0000987">
    <property type="term" value="F:cis-regulatory region sequence-specific DNA binding"/>
    <property type="evidence" value="ECO:0007669"/>
    <property type="project" value="TreeGrafter"/>
</dbReference>
<dbReference type="Gene3D" id="1.20.1280.50">
    <property type="match status" value="1"/>
</dbReference>
<dbReference type="Gene3D" id="2.60.120.650">
    <property type="entry name" value="Cupin"/>
    <property type="match status" value="1"/>
</dbReference>
<dbReference type="AlphaFoldDB" id="A0A0D1X9Z7"/>
<gene>
    <name evidence="4" type="ORF">PV11_00454</name>
</gene>